<dbReference type="RefSeq" id="WP_166050539.1">
    <property type="nucleotide sequence ID" value="NZ_JAAMPJ010000008.1"/>
</dbReference>
<accession>A0A7C9RTX0</accession>
<sequence>MSLKKLVFLTVAACLVAVLVTVVVLRFDRTGEADRPEADLAAPAYAYASLTELVVMRGDKVLTKVNRPFDKTDSLNNQVVWSNDGRYVAFLAGAQWLGEDVDNERLVAVDTKTGDKHEFRCPRCSYIAAVGADEVLANDGKKFRKFVLSDADRADGTELDQAKADKYLRVFLAGTRDLTLTAGQVYTGNSTYGARLELLSPEGEQRLDVGVVDSNIYIPATGISGPTAADTTFAIAVRNNPGLCEADFPIRLLDAEGQFEDTDWGAAAPPGFVPNKAQGIDVRDLWWDNSRTLHATIASWTCDETKQDHTSKKVLHSPSKLWKLDGRKWVLEDDSPATVVRPLSDNSRAVLSIPDCVGPVTEPDPQSYCHLGKLQVVRDGRRTDVATGVLRVYAPPAVSSEPLPKPDLSAVERLKSVRVPSLCGHAEGTLRDGKLPDIPESQGFVSLAAASAPKQAKDLIATGDVTGDGKAEMAAVFQCSQGGVGWPDNVVLYDDGLGVLGQVDLGKLSASSEKASVQRLEVSGGNFQVRWQSYEGAGSCKKTWSAQLKVVNKAVEVTAQTQLDGPKDEC</sequence>
<proteinExistence type="predicted"/>
<gene>
    <name evidence="1" type="ORF">G7043_28015</name>
</gene>
<keyword evidence="2" id="KW-1185">Reference proteome</keyword>
<dbReference type="EMBL" id="JAAMPJ010000008">
    <property type="protein sequence ID" value="NGY62769.1"/>
    <property type="molecule type" value="Genomic_DNA"/>
</dbReference>
<evidence type="ECO:0000313" key="2">
    <source>
        <dbReference type="Proteomes" id="UP000481360"/>
    </source>
</evidence>
<organism evidence="1 2">
    <name type="scientific">Lentzea alba</name>
    <dbReference type="NCBI Taxonomy" id="2714351"/>
    <lineage>
        <taxon>Bacteria</taxon>
        <taxon>Bacillati</taxon>
        <taxon>Actinomycetota</taxon>
        <taxon>Actinomycetes</taxon>
        <taxon>Pseudonocardiales</taxon>
        <taxon>Pseudonocardiaceae</taxon>
        <taxon>Lentzea</taxon>
    </lineage>
</organism>
<comment type="caution">
    <text evidence="1">The sequence shown here is derived from an EMBL/GenBank/DDBJ whole genome shotgun (WGS) entry which is preliminary data.</text>
</comment>
<evidence type="ECO:0000313" key="1">
    <source>
        <dbReference type="EMBL" id="NGY62769.1"/>
    </source>
</evidence>
<dbReference type="AlphaFoldDB" id="A0A7C9RTX0"/>
<dbReference type="Proteomes" id="UP000481360">
    <property type="component" value="Unassembled WGS sequence"/>
</dbReference>
<protein>
    <submittedName>
        <fullName evidence="1">Uncharacterized protein</fullName>
    </submittedName>
</protein>
<reference evidence="1 2" key="1">
    <citation type="submission" date="2020-03" db="EMBL/GenBank/DDBJ databases">
        <title>Isolation and identification of active actinomycetes.</title>
        <authorList>
            <person name="Sun X."/>
        </authorList>
    </citation>
    <scope>NUCLEOTIDE SEQUENCE [LARGE SCALE GENOMIC DNA]</scope>
    <source>
        <strain evidence="1 2">NEAU-D13</strain>
    </source>
</reference>
<name>A0A7C9RTX0_9PSEU</name>